<gene>
    <name evidence="2" type="ORF">GTP91_04185</name>
</gene>
<protein>
    <recommendedName>
        <fullName evidence="4">CBM-cenC domain-containing protein</fullName>
    </recommendedName>
</protein>
<comment type="caution">
    <text evidence="2">The sequence shown here is derived from an EMBL/GenBank/DDBJ whole genome shotgun (WGS) entry which is preliminary data.</text>
</comment>
<evidence type="ECO:0000313" key="3">
    <source>
        <dbReference type="Proteomes" id="UP000470302"/>
    </source>
</evidence>
<dbReference type="Gene3D" id="2.60.120.260">
    <property type="entry name" value="Galactose-binding domain-like"/>
    <property type="match status" value="1"/>
</dbReference>
<keyword evidence="1" id="KW-0732">Signal</keyword>
<accession>A0A845G023</accession>
<evidence type="ECO:0000256" key="1">
    <source>
        <dbReference type="SAM" id="SignalP"/>
    </source>
</evidence>
<dbReference type="Gene3D" id="3.20.20.80">
    <property type="entry name" value="Glycosidases"/>
    <property type="match status" value="1"/>
</dbReference>
<dbReference type="Proteomes" id="UP000470302">
    <property type="component" value="Unassembled WGS sequence"/>
</dbReference>
<organism evidence="2 3">
    <name type="scientific">Duganella vulcania</name>
    <dbReference type="NCBI Taxonomy" id="2692166"/>
    <lineage>
        <taxon>Bacteria</taxon>
        <taxon>Pseudomonadati</taxon>
        <taxon>Pseudomonadota</taxon>
        <taxon>Betaproteobacteria</taxon>
        <taxon>Burkholderiales</taxon>
        <taxon>Oxalobacteraceae</taxon>
        <taxon>Telluria group</taxon>
        <taxon>Duganella</taxon>
    </lineage>
</organism>
<feature type="signal peptide" evidence="1">
    <location>
        <begin position="1"/>
        <end position="22"/>
    </location>
</feature>
<sequence length="622" mass="69544">MRIPMLSPIALGLMFAVHAAQAQTGEVMTTAPAFEDASCASADNCFKKRWIYVYANVGRYEGLADPYYKKLSELIANAKTLGYTGIAIDAGGSGSFQSMLVDPPYYKYFYENYKLLVQQAKEAGVDLIPVGARPEAVAFRHSELIEAIPVDQSKFTVKGATARIDDTQIVSDTGFELGSLEWHRLESSMQIDPTGGRPDPSNPSNTKALRIDAVAGASGTSRLLRYFNGLKPHTAYRVSFWVKKQNFGTPLLIQFWDPAGKTSIYRNYSSNLGWGTDSNGDWNKAGNVQADTQDWTRYTLDLNTLNNDGFRLYFGTWDAQMKTTGSAWLDDIEIREIGLPHPVRRGSLPVTVTSADGLTTYKEDADYVVKPERLEIVPTGRIRDNDKLLVSSYQSGLNFSGQSVPASSCSTAFFDEQKAIYEKVNTLFNTPSKFFIYYDEWRVMNWDPSCKDASAGAYLARTASAMQDTLRSVNPKLELYIWNDMFDPNVNAVPVYFTVNGDLTGSWNGLHQDTTVMNWSTRSQAQAPSLTFFSDKNFRQMIALYYDDTKLDATKAWLDTLKTADQAGSVKGVDGFMYTTWYDIAKASDGDHYADLKRVTDLIRTQYGQYWPKEKTSVQPAQ</sequence>
<dbReference type="SUPFAM" id="SSF51445">
    <property type="entry name" value="(Trans)glycosidases"/>
    <property type="match status" value="1"/>
</dbReference>
<evidence type="ECO:0000313" key="2">
    <source>
        <dbReference type="EMBL" id="MYM86377.1"/>
    </source>
</evidence>
<dbReference type="RefSeq" id="WP_161095643.1">
    <property type="nucleotide sequence ID" value="NZ_WWCW01000007.1"/>
</dbReference>
<evidence type="ECO:0008006" key="4">
    <source>
        <dbReference type="Google" id="ProtNLM"/>
    </source>
</evidence>
<name>A0A845G023_9BURK</name>
<reference evidence="2 3" key="1">
    <citation type="submission" date="2020-01" db="EMBL/GenBank/DDBJ databases">
        <title>Novel species isolated from a subtropical stream in China.</title>
        <authorList>
            <person name="Lu H."/>
        </authorList>
    </citation>
    <scope>NUCLEOTIDE SEQUENCE [LARGE SCALE GENOMIC DNA]</scope>
    <source>
        <strain evidence="2 3">FT82W</strain>
    </source>
</reference>
<dbReference type="AlphaFoldDB" id="A0A845G023"/>
<dbReference type="InterPro" id="IPR017853">
    <property type="entry name" value="GH"/>
</dbReference>
<proteinExistence type="predicted"/>
<feature type="chain" id="PRO_5032616210" description="CBM-cenC domain-containing protein" evidence="1">
    <location>
        <begin position="23"/>
        <end position="622"/>
    </location>
</feature>
<dbReference type="EMBL" id="WWCW01000007">
    <property type="protein sequence ID" value="MYM86377.1"/>
    <property type="molecule type" value="Genomic_DNA"/>
</dbReference>